<dbReference type="GO" id="GO:0009432">
    <property type="term" value="P:SOS response"/>
    <property type="evidence" value="ECO:0007669"/>
    <property type="project" value="TreeGrafter"/>
</dbReference>
<keyword evidence="5" id="KW-0347">Helicase</keyword>
<dbReference type="InterPro" id="IPR027417">
    <property type="entry name" value="P-loop_NTPase"/>
</dbReference>
<dbReference type="GO" id="GO:0003677">
    <property type="term" value="F:DNA binding"/>
    <property type="evidence" value="ECO:0007669"/>
    <property type="project" value="InterPro"/>
</dbReference>
<dbReference type="PROSITE" id="PS51193">
    <property type="entry name" value="HELICASE_ATP_BIND_2"/>
    <property type="match status" value="1"/>
</dbReference>
<dbReference type="GO" id="GO:0051539">
    <property type="term" value="F:4 iron, 4 sulfur cluster binding"/>
    <property type="evidence" value="ECO:0007669"/>
    <property type="project" value="TreeGrafter"/>
</dbReference>
<dbReference type="InterPro" id="IPR014013">
    <property type="entry name" value="Helic_SF1/SF2_ATP-bd_DinG/Rad3"/>
</dbReference>
<dbReference type="Proteomes" id="UP000254716">
    <property type="component" value="Unassembled WGS sequence"/>
</dbReference>
<feature type="domain" description="Helicase ATP-binding" evidence="4">
    <location>
        <begin position="1"/>
        <end position="261"/>
    </location>
</feature>
<proteinExistence type="predicted"/>
<gene>
    <name evidence="5" type="primary">dinG_1</name>
    <name evidence="5" type="ORF">NCTC9081_02959</name>
</gene>
<dbReference type="GO" id="GO:0006281">
    <property type="term" value="P:DNA repair"/>
    <property type="evidence" value="ECO:0007669"/>
    <property type="project" value="TreeGrafter"/>
</dbReference>
<dbReference type="InterPro" id="IPR011545">
    <property type="entry name" value="DEAD/DEAH_box_helicase_dom"/>
</dbReference>
<evidence type="ECO:0000313" key="5">
    <source>
        <dbReference type="EMBL" id="STJ17521.1"/>
    </source>
</evidence>
<keyword evidence="3" id="KW-0067">ATP-binding</keyword>
<evidence type="ECO:0000256" key="1">
    <source>
        <dbReference type="ARBA" id="ARBA00022741"/>
    </source>
</evidence>
<dbReference type="PANTHER" id="PTHR11472:SF59">
    <property type="entry name" value="ATP-DEPENDENT DNA HELICASE DING"/>
    <property type="match status" value="1"/>
</dbReference>
<dbReference type="PANTHER" id="PTHR11472">
    <property type="entry name" value="DNA REPAIR DEAD HELICASE RAD3/XP-D SUBFAMILY MEMBER"/>
    <property type="match status" value="1"/>
</dbReference>
<keyword evidence="1" id="KW-0547">Nucleotide-binding</keyword>
<dbReference type="NCBIfam" id="NF008729">
    <property type="entry name" value="PRK11747.1"/>
    <property type="match status" value="1"/>
</dbReference>
<dbReference type="GO" id="GO:0003678">
    <property type="term" value="F:DNA helicase activity"/>
    <property type="evidence" value="ECO:0007669"/>
    <property type="project" value="InterPro"/>
</dbReference>
<dbReference type="Pfam" id="PF06733">
    <property type="entry name" value="DEAD_2"/>
    <property type="match status" value="1"/>
</dbReference>
<evidence type="ECO:0000256" key="3">
    <source>
        <dbReference type="ARBA" id="ARBA00022840"/>
    </source>
</evidence>
<dbReference type="FunFam" id="3.40.50.300:FF:000700">
    <property type="entry name" value="ATP-dependent DNA helicase DinG"/>
    <property type="match status" value="1"/>
</dbReference>
<protein>
    <submittedName>
        <fullName evidence="5">ATP-dependent DNA helicase DinG</fullName>
    </submittedName>
</protein>
<name>A0A376VZN2_ECOLX</name>
<keyword evidence="2" id="KW-0378">Hydrolase</keyword>
<dbReference type="InterPro" id="IPR010614">
    <property type="entry name" value="RAD3-like_helicase_DEAD"/>
</dbReference>
<accession>A0A376VZN2</accession>
<dbReference type="GO" id="GO:0005524">
    <property type="term" value="F:ATP binding"/>
    <property type="evidence" value="ECO:0007669"/>
    <property type="project" value="UniProtKB-KW"/>
</dbReference>
<dbReference type="Pfam" id="PF00270">
    <property type="entry name" value="DEAD"/>
    <property type="match status" value="1"/>
</dbReference>
<reference evidence="5 6" key="1">
    <citation type="submission" date="2018-06" db="EMBL/GenBank/DDBJ databases">
        <authorList>
            <consortium name="Pathogen Informatics"/>
            <person name="Doyle S."/>
        </authorList>
    </citation>
    <scope>NUCLEOTIDE SEQUENCE [LARGE SCALE GENOMIC DNA]</scope>
    <source>
        <strain evidence="5 6">NCTC9081</strain>
    </source>
</reference>
<dbReference type="Gene3D" id="3.40.50.300">
    <property type="entry name" value="P-loop containing nucleotide triphosphate hydrolases"/>
    <property type="match status" value="1"/>
</dbReference>
<organism evidence="5 6">
    <name type="scientific">Escherichia coli</name>
    <dbReference type="NCBI Taxonomy" id="562"/>
    <lineage>
        <taxon>Bacteria</taxon>
        <taxon>Pseudomonadati</taxon>
        <taxon>Pseudomonadota</taxon>
        <taxon>Gammaproteobacteria</taxon>
        <taxon>Enterobacterales</taxon>
        <taxon>Enterobacteriaceae</taxon>
        <taxon>Escherichia</taxon>
    </lineage>
</organism>
<dbReference type="SUPFAM" id="SSF52540">
    <property type="entry name" value="P-loop containing nucleoside triphosphate hydrolases"/>
    <property type="match status" value="1"/>
</dbReference>
<evidence type="ECO:0000256" key="2">
    <source>
        <dbReference type="ARBA" id="ARBA00022801"/>
    </source>
</evidence>
<dbReference type="GO" id="GO:0033677">
    <property type="term" value="F:DNA/RNA helicase activity"/>
    <property type="evidence" value="ECO:0007669"/>
    <property type="project" value="TreeGrafter"/>
</dbReference>
<dbReference type="AlphaFoldDB" id="A0A376VZN2"/>
<evidence type="ECO:0000313" key="6">
    <source>
        <dbReference type="Proteomes" id="UP000254716"/>
    </source>
</evidence>
<dbReference type="EMBL" id="UGCV01000008">
    <property type="protein sequence ID" value="STJ17521.1"/>
    <property type="molecule type" value="Genomic_DNA"/>
</dbReference>
<evidence type="ECO:0000259" key="4">
    <source>
        <dbReference type="PROSITE" id="PS51193"/>
    </source>
</evidence>
<dbReference type="GO" id="GO:0016787">
    <property type="term" value="F:hydrolase activity"/>
    <property type="evidence" value="ECO:0007669"/>
    <property type="project" value="UniProtKB-KW"/>
</dbReference>
<dbReference type="InterPro" id="IPR045028">
    <property type="entry name" value="DinG/Rad3-like"/>
</dbReference>
<sequence>MIADVAKTLAGEEGRHLAIEAPTGVGKTLSYLIPGIAIAREEQKTLVVSTANVALQDQIYSKDLPLLKKIIPDLKFTAAFGRGRYVCPRNLTALASTEPTQQDLLAFLDDELTPNNQEEQKRCAKLKGDLDTYKWDGLRDHTDIAIDDDLWRRLSTDKASCLNRNCYYYRECPFFVARREIQEAEVVVANHALVMAAMESEAVLPDPKNLLLVLDEGHHLPDVARDALEMSAEITAPWYRLQLDLFTKLVATCMEQFRPKTIPPLAIPERLNAHCEELYELIASLNNILNLYMPAGQEAEHRFAMGELPDEVLEICQRLAKLTEMLRGLAELFLNDLSEKTGSHDIVRLHRLILQMNRALGMFEAQSKLWRLASLAQSSGAPVTKWATREEREGQLHLWFHCVGIRVSDQLERLLWRSIPHIIVTSATLRSLNSFFAFAGDEWAERESGRPFCGTGFPF</sequence>